<dbReference type="Proteomes" id="UP000295066">
    <property type="component" value="Unassembled WGS sequence"/>
</dbReference>
<dbReference type="InterPro" id="IPR013230">
    <property type="entry name" value="Peptidase_M15A_C"/>
</dbReference>
<evidence type="ECO:0000259" key="1">
    <source>
        <dbReference type="Pfam" id="PF08291"/>
    </source>
</evidence>
<dbReference type="Pfam" id="PF08291">
    <property type="entry name" value="Peptidase_M15_3"/>
    <property type="match status" value="1"/>
</dbReference>
<comment type="caution">
    <text evidence="2">The sequence shown here is derived from an EMBL/GenBank/DDBJ whole genome shotgun (WGS) entry which is preliminary data.</text>
</comment>
<proteinExistence type="predicted"/>
<evidence type="ECO:0000313" key="2">
    <source>
        <dbReference type="EMBL" id="TDY52110.1"/>
    </source>
</evidence>
<evidence type="ECO:0000313" key="3">
    <source>
        <dbReference type="Proteomes" id="UP000295066"/>
    </source>
</evidence>
<gene>
    <name evidence="2" type="ORF">C8D99_1389</name>
</gene>
<feature type="domain" description="Peptidase M15A C-terminal" evidence="1">
    <location>
        <begin position="33"/>
        <end position="115"/>
    </location>
</feature>
<dbReference type="Gene3D" id="3.30.1380.10">
    <property type="match status" value="1"/>
</dbReference>
<dbReference type="OrthoDB" id="5242612at2"/>
<dbReference type="AlphaFoldDB" id="A0A4R8LZE7"/>
<keyword evidence="3" id="KW-1185">Reference proteome</keyword>
<reference evidence="2 3" key="1">
    <citation type="submission" date="2019-03" db="EMBL/GenBank/DDBJ databases">
        <title>Genomic Encyclopedia of Type Strains, Phase IV (KMG-IV): sequencing the most valuable type-strain genomes for metagenomic binning, comparative biology and taxonomic classification.</title>
        <authorList>
            <person name="Goeker M."/>
        </authorList>
    </citation>
    <scope>NUCLEOTIDE SEQUENCE [LARGE SCALE GENOMIC DNA]</scope>
    <source>
        <strain evidence="2 3">DSM 25964</strain>
    </source>
</reference>
<organism evidence="2 3">
    <name type="scientific">Aminivibrio pyruvatiphilus</name>
    <dbReference type="NCBI Taxonomy" id="1005740"/>
    <lineage>
        <taxon>Bacteria</taxon>
        <taxon>Thermotogati</taxon>
        <taxon>Synergistota</taxon>
        <taxon>Synergistia</taxon>
        <taxon>Synergistales</taxon>
        <taxon>Aminobacteriaceae</taxon>
        <taxon>Aminivibrio</taxon>
    </lineage>
</organism>
<protein>
    <submittedName>
        <fullName evidence="2">Peptidase M15-like protein</fullName>
    </submittedName>
</protein>
<dbReference type="InterPro" id="IPR009045">
    <property type="entry name" value="Zn_M74/Hedgehog-like"/>
</dbReference>
<dbReference type="SUPFAM" id="SSF55166">
    <property type="entry name" value="Hedgehog/DD-peptidase"/>
    <property type="match status" value="1"/>
</dbReference>
<name>A0A4R8LZE7_9BACT</name>
<sequence length="118" mass="13353">MAEKTTRLNDLPVAEHFRLREFECPCCHCVRLCPLLVELLEAVRAQWGKPVVISSGYRCPSHNRRVKGAARSLHLEGRAADVLVPFNEQPAVEVFARRAGFTQVIPYGRRNFMHLAVA</sequence>
<accession>A0A4R8LZE7</accession>
<dbReference type="EMBL" id="SORI01000038">
    <property type="protein sequence ID" value="TDY52110.1"/>
    <property type="molecule type" value="Genomic_DNA"/>
</dbReference>
<dbReference type="RefSeq" id="WP_133959257.1">
    <property type="nucleotide sequence ID" value="NZ_SORI01000038.1"/>
</dbReference>